<protein>
    <submittedName>
        <fullName evidence="1">ABC-type phosphate/phosphonate transport system substrate-binding protein</fullName>
    </submittedName>
</protein>
<dbReference type="EMBL" id="SNYW01000010">
    <property type="protein sequence ID" value="TDQ80829.1"/>
    <property type="molecule type" value="Genomic_DNA"/>
</dbReference>
<evidence type="ECO:0000313" key="1">
    <source>
        <dbReference type="EMBL" id="TDQ80829.1"/>
    </source>
</evidence>
<accession>A0A4R6WUS9</accession>
<gene>
    <name evidence="1" type="ORF">A8950_2697</name>
</gene>
<comment type="caution">
    <text evidence="1">The sequence shown here is derived from an EMBL/GenBank/DDBJ whole genome shotgun (WGS) entry which is preliminary data.</text>
</comment>
<evidence type="ECO:0000313" key="2">
    <source>
        <dbReference type="Proteomes" id="UP000295783"/>
    </source>
</evidence>
<dbReference type="OrthoDB" id="7353682at2"/>
<proteinExistence type="predicted"/>
<dbReference type="PANTHER" id="PTHR35841:SF1">
    <property type="entry name" value="PHOSPHONATES-BINDING PERIPLASMIC PROTEIN"/>
    <property type="match status" value="1"/>
</dbReference>
<dbReference type="PANTHER" id="PTHR35841">
    <property type="entry name" value="PHOSPHONATES-BINDING PERIPLASMIC PROTEIN"/>
    <property type="match status" value="1"/>
</dbReference>
<keyword evidence="2" id="KW-1185">Reference proteome</keyword>
<dbReference type="Proteomes" id="UP000295783">
    <property type="component" value="Unassembled WGS sequence"/>
</dbReference>
<sequence length="271" mass="28623">MSADTVVALPMYDLPEVAAATDAFWAGLRSHLVAAGVTELPQQRIQPDEAYAHWLDDHLLLSQTCGYPLTHILRDRVRYLATPSYAAEGCGEGTYCSFIVLRSDDAARTGIDLAGRKAAFNGTDSQSGYNVLRLYLAEGGLAPGSLGGAVESGSHRRSVAMVKTGVADFCAVDCVTWALLEKHAPGEVAGLKIVAQSEPAPCLPFITGLRTPVENIGCLRVGLIAAGNDPVLETARAALLLDSVLVLDESAYDVILDQERRAAAAGWSALA</sequence>
<dbReference type="Gene3D" id="3.40.190.10">
    <property type="entry name" value="Periplasmic binding protein-like II"/>
    <property type="match status" value="1"/>
</dbReference>
<dbReference type="RefSeq" id="WP_133614173.1">
    <property type="nucleotide sequence ID" value="NZ_SNYW01000010.1"/>
</dbReference>
<dbReference type="SUPFAM" id="SSF53850">
    <property type="entry name" value="Periplasmic binding protein-like II"/>
    <property type="match status" value="1"/>
</dbReference>
<reference evidence="1 2" key="1">
    <citation type="submission" date="2019-03" db="EMBL/GenBank/DDBJ databases">
        <title>Genomic Encyclopedia of Type Strains, Phase III (KMG-III): the genomes of soil and plant-associated and newly described type strains.</title>
        <authorList>
            <person name="Whitman W."/>
        </authorList>
    </citation>
    <scope>NUCLEOTIDE SEQUENCE [LARGE SCALE GENOMIC DNA]</scope>
    <source>
        <strain evidence="1 2">CGMCC 1.7660</strain>
    </source>
</reference>
<name>A0A4R6WUS9_9PROT</name>
<dbReference type="AlphaFoldDB" id="A0A4R6WUS9"/>
<dbReference type="Pfam" id="PF12974">
    <property type="entry name" value="Phosphonate-bd"/>
    <property type="match status" value="1"/>
</dbReference>
<organism evidence="1 2">
    <name type="scientific">Dongia mobilis</name>
    <dbReference type="NCBI Taxonomy" id="578943"/>
    <lineage>
        <taxon>Bacteria</taxon>
        <taxon>Pseudomonadati</taxon>
        <taxon>Pseudomonadota</taxon>
        <taxon>Alphaproteobacteria</taxon>
        <taxon>Rhodospirillales</taxon>
        <taxon>Dongiaceae</taxon>
        <taxon>Dongia</taxon>
    </lineage>
</organism>